<dbReference type="Proteomes" id="UP000554235">
    <property type="component" value="Unassembled WGS sequence"/>
</dbReference>
<gene>
    <name evidence="2" type="ORF">FALBO_11532</name>
</gene>
<proteinExistence type="predicted"/>
<accession>A0A8H4L511</accession>
<dbReference type="InterPro" id="IPR021858">
    <property type="entry name" value="Fun_TF"/>
</dbReference>
<reference evidence="2 3" key="1">
    <citation type="submission" date="2020-01" db="EMBL/GenBank/DDBJ databases">
        <title>Identification and distribution of gene clusters putatively required for synthesis of sphingolipid metabolism inhibitors in phylogenetically diverse species of the filamentous fungus Fusarium.</title>
        <authorList>
            <person name="Kim H.-S."/>
            <person name="Busman M."/>
            <person name="Brown D.W."/>
            <person name="Divon H."/>
            <person name="Uhlig S."/>
            <person name="Proctor R.H."/>
        </authorList>
    </citation>
    <scope>NUCLEOTIDE SEQUENCE [LARGE SCALE GENOMIC DNA]</scope>
    <source>
        <strain evidence="2 3">NRRL 20459</strain>
    </source>
</reference>
<dbReference type="AlphaFoldDB" id="A0A8H4L511"/>
<name>A0A8H4L511_9HYPO</name>
<comment type="caution">
    <text evidence="2">The sequence shown here is derived from an EMBL/GenBank/DDBJ whole genome shotgun (WGS) entry which is preliminary data.</text>
</comment>
<organism evidence="2 3">
    <name type="scientific">Fusarium albosuccineum</name>
    <dbReference type="NCBI Taxonomy" id="1237068"/>
    <lineage>
        <taxon>Eukaryota</taxon>
        <taxon>Fungi</taxon>
        <taxon>Dikarya</taxon>
        <taxon>Ascomycota</taxon>
        <taxon>Pezizomycotina</taxon>
        <taxon>Sordariomycetes</taxon>
        <taxon>Hypocreomycetidae</taxon>
        <taxon>Hypocreales</taxon>
        <taxon>Nectriaceae</taxon>
        <taxon>Fusarium</taxon>
        <taxon>Fusarium decemcellulare species complex</taxon>
    </lineage>
</organism>
<dbReference type="EMBL" id="JAADYS010001672">
    <property type="protein sequence ID" value="KAF4461663.1"/>
    <property type="molecule type" value="Genomic_DNA"/>
</dbReference>
<evidence type="ECO:0000313" key="2">
    <source>
        <dbReference type="EMBL" id="KAF4461663.1"/>
    </source>
</evidence>
<sequence length="289" mass="32549">MELDRVHAFVGNEDKTPEAVLAATLVLCNHSLLEFDLSLALFHLRAARALVKTIVSERQPSNELFVFLRNQVASLDVLACTTLFNPDLVEGAVLPEIKYGPVIFGDYLRIIHDITLRSLHSDDSGHFSDDFMCELEDRFELARASTLIAVGRLMDLPNTSYQHDVVLLVEAFQHAGLVYACKRLQGTETQQLEKHHCSKLFRLFRRFDNIGACLANLSWPIFVAGISSCGDAERTFIVTDMACRLASNSPFRYYANIPAFFKELRASPVQDWIALAREWENRGALVLAM</sequence>
<protein>
    <submittedName>
        <fullName evidence="2">Zn(II)2Cys6 transcription factor</fullName>
    </submittedName>
</protein>
<evidence type="ECO:0000313" key="3">
    <source>
        <dbReference type="Proteomes" id="UP000554235"/>
    </source>
</evidence>
<keyword evidence="3" id="KW-1185">Reference proteome</keyword>
<keyword evidence="1" id="KW-0539">Nucleus</keyword>
<dbReference type="OrthoDB" id="3251668at2759"/>
<dbReference type="Pfam" id="PF11951">
    <property type="entry name" value="Fungal_trans_2"/>
    <property type="match status" value="2"/>
</dbReference>
<evidence type="ECO:0000256" key="1">
    <source>
        <dbReference type="ARBA" id="ARBA00023242"/>
    </source>
</evidence>